<evidence type="ECO:0000313" key="2">
    <source>
        <dbReference type="Proteomes" id="UP000287866"/>
    </source>
</evidence>
<accession>A0A8T6R554</accession>
<organism evidence="1 2">
    <name type="scientific">Phycicoccus flavus</name>
    <dbReference type="NCBI Taxonomy" id="2502783"/>
    <lineage>
        <taxon>Bacteria</taxon>
        <taxon>Bacillati</taxon>
        <taxon>Actinomycetota</taxon>
        <taxon>Actinomycetes</taxon>
        <taxon>Micrococcales</taxon>
        <taxon>Intrasporangiaceae</taxon>
        <taxon>Phycicoccus</taxon>
    </lineage>
</organism>
<evidence type="ECO:0000313" key="1">
    <source>
        <dbReference type="EMBL" id="NHA68804.1"/>
    </source>
</evidence>
<dbReference type="EMBL" id="SAYU02000038">
    <property type="protein sequence ID" value="NHA68804.1"/>
    <property type="molecule type" value="Genomic_DNA"/>
</dbReference>
<proteinExistence type="predicted"/>
<dbReference type="AlphaFoldDB" id="A0A8T6R554"/>
<name>A0A8T6R554_9MICO</name>
<reference evidence="1" key="1">
    <citation type="submission" date="2020-03" db="EMBL/GenBank/DDBJ databases">
        <title>Phycicoccus flavus sp. nov., a novel endophytic actinobacterium isolated from branch of Kandelia candel.</title>
        <authorList>
            <person name="Tuo L."/>
        </authorList>
    </citation>
    <scope>NUCLEOTIDE SEQUENCE</scope>
    <source>
        <strain evidence="1">CMS6Z-2</strain>
    </source>
</reference>
<keyword evidence="2" id="KW-1185">Reference proteome</keyword>
<dbReference type="RefSeq" id="WP_164896317.1">
    <property type="nucleotide sequence ID" value="NZ_SAYU02000038.1"/>
</dbReference>
<comment type="caution">
    <text evidence="1">The sequence shown here is derived from an EMBL/GenBank/DDBJ whole genome shotgun (WGS) entry which is preliminary data.</text>
</comment>
<protein>
    <submittedName>
        <fullName evidence="1">Uncharacterized protein</fullName>
    </submittedName>
</protein>
<sequence>MSSTTPGLLHALVDDAAVFPPGNSPLRDAVAAHGRHRAAAYSPAVGPLLVPAAAAPDLLVLLERGTQDAAPLDVAVVARPGTDPAVLDGALTLLGADPRVDLRGAELAWAPGTGVPDLPGDPPLALEVPREGPAQEAALAQVRAAVAAGRSVVAKFRTGPTPTWPWPDEAVLAGFLVGAAAAAVPFRLTGGLHHAVRGSYPVDGVPEENHGLLDVLVATAAALDGGCPDEVAGLLAVRDARAVADLVAAWTDDTVRRVRAAFTAYGCCTVTDPLGELADLGLTP</sequence>
<dbReference type="Proteomes" id="UP000287866">
    <property type="component" value="Unassembled WGS sequence"/>
</dbReference>
<gene>
    <name evidence="1" type="ORF">EPD83_012200</name>
</gene>